<dbReference type="RefSeq" id="XP_031858994.2">
    <property type="nucleotide sequence ID" value="XM_032006791.2"/>
</dbReference>
<dbReference type="PANTHER" id="PTHR37534:SF20">
    <property type="entry name" value="PRO1A C6 ZINK-FINGER PROTEIN"/>
    <property type="match status" value="1"/>
</dbReference>
<evidence type="ECO:0000256" key="1">
    <source>
        <dbReference type="ARBA" id="ARBA00004123"/>
    </source>
</evidence>
<evidence type="ECO:0000313" key="5">
    <source>
        <dbReference type="Proteomes" id="UP000322225"/>
    </source>
</evidence>
<reference evidence="4" key="2">
    <citation type="submission" date="2024-01" db="EMBL/GenBank/DDBJ databases">
        <title>Comparative genomics of Cryptococcus and Kwoniella reveals pathogenesis evolution and contrasting modes of karyotype evolution via chromosome fusion or intercentromeric recombination.</title>
        <authorList>
            <person name="Coelho M.A."/>
            <person name="David-Palma M."/>
            <person name="Shea T."/>
            <person name="Bowers K."/>
            <person name="McGinley-Smith S."/>
            <person name="Mohammad A.W."/>
            <person name="Gnirke A."/>
            <person name="Yurkov A.M."/>
            <person name="Nowrousian M."/>
            <person name="Sun S."/>
            <person name="Cuomo C.A."/>
            <person name="Heitman J."/>
        </authorList>
    </citation>
    <scope>NUCLEOTIDE SEQUENCE</scope>
    <source>
        <strain evidence="4">CBS 12478</strain>
    </source>
</reference>
<keyword evidence="2" id="KW-0539">Nucleus</keyword>
<name>A0AAJ8LLF8_9TREE</name>
<feature type="compositionally biased region" description="Low complexity" evidence="3">
    <location>
        <begin position="81"/>
        <end position="92"/>
    </location>
</feature>
<evidence type="ECO:0000256" key="2">
    <source>
        <dbReference type="ARBA" id="ARBA00023242"/>
    </source>
</evidence>
<dbReference type="Proteomes" id="UP000322225">
    <property type="component" value="Chromosome 7"/>
</dbReference>
<protein>
    <recommendedName>
        <fullName evidence="6">Transcription factor domain-containing protein</fullName>
    </recommendedName>
</protein>
<accession>A0AAJ8LLF8</accession>
<evidence type="ECO:0000313" key="4">
    <source>
        <dbReference type="EMBL" id="WWD19425.1"/>
    </source>
</evidence>
<dbReference type="PANTHER" id="PTHR37534">
    <property type="entry name" value="TRANSCRIPTIONAL ACTIVATOR PROTEIN UGA3"/>
    <property type="match status" value="1"/>
</dbReference>
<gene>
    <name evidence="4" type="ORF">CI109_103885</name>
</gene>
<organism evidence="4 5">
    <name type="scientific">Kwoniella shandongensis</name>
    <dbReference type="NCBI Taxonomy" id="1734106"/>
    <lineage>
        <taxon>Eukaryota</taxon>
        <taxon>Fungi</taxon>
        <taxon>Dikarya</taxon>
        <taxon>Basidiomycota</taxon>
        <taxon>Agaricomycotina</taxon>
        <taxon>Tremellomycetes</taxon>
        <taxon>Tremellales</taxon>
        <taxon>Cryptococcaceae</taxon>
        <taxon>Kwoniella</taxon>
    </lineage>
</organism>
<reference evidence="4" key="1">
    <citation type="submission" date="2017-08" db="EMBL/GenBank/DDBJ databases">
        <authorList>
            <person name="Cuomo C."/>
            <person name="Billmyre B."/>
            <person name="Heitman J."/>
        </authorList>
    </citation>
    <scope>NUCLEOTIDE SEQUENCE</scope>
    <source>
        <strain evidence="4">CBS 12478</strain>
    </source>
</reference>
<dbReference type="Pfam" id="PF11951">
    <property type="entry name" value="Fungal_trans_2"/>
    <property type="match status" value="1"/>
</dbReference>
<evidence type="ECO:0008006" key="6">
    <source>
        <dbReference type="Google" id="ProtNLM"/>
    </source>
</evidence>
<dbReference type="KEGG" id="ksn:43590954"/>
<dbReference type="InterPro" id="IPR021858">
    <property type="entry name" value="Fun_TF"/>
</dbReference>
<keyword evidence="5" id="KW-1185">Reference proteome</keyword>
<evidence type="ECO:0000256" key="3">
    <source>
        <dbReference type="SAM" id="MobiDB-lite"/>
    </source>
</evidence>
<comment type="subcellular location">
    <subcellularLocation>
        <location evidence="1">Nucleus</location>
    </subcellularLocation>
</comment>
<sequence length="600" mass="67216">MATVTQSRWSRGNDVSTVAPGMDVVNAKQGGCDVMKRSLFAAAVRGKESIIFPQPLRADHRIDTEGSRTVHGIQRSVLEASSTSSPQLLSTQGTPPDGQHQAGTIETSMPEYSADADFNWPFVSLTQTVTYLENAQERIAQVITPPTFVSESATRAISSQSQASTSNQPLRRIKQLDPLVAYFPSTEQRHLFRHFLNETASSLVVIPTSVEKNPWLLHTIRLALGKPYGQDVYHDAFRTALISLASLDLGMKCSSTLQHPDDNTMYNLSDDQRTTALELLGIGDALNGKHLDLNAVDLSIGTTLALAVRDRLAGCQDWEEPMTIGSNLINGQGGPGAYVDRRPTLQTRFLIEQMACEDILVFVAPKIMTWDNPWLFWQDTGGNTVGSCEQAKDEADHLTVVYGWSRQALQACARSMILHDEHRQIGSLKERHLKYGYAVVDSNIKRRELLLFNRSKQLTEEVQTLHLQTMLSMTTPRVIRSVSCLLICLEVVILSSHLGQELNQKHIQAKVTTVLDMVDEAMTEGTHAGFLLPLVWMAVCITPDKKARVQHLFWELRQHYYLEPALMERLARFDWEYYATASTDTWVDEMRNTNTYVPVF</sequence>
<feature type="region of interest" description="Disordered" evidence="3">
    <location>
        <begin position="79"/>
        <end position="104"/>
    </location>
</feature>
<dbReference type="GeneID" id="43590954"/>
<dbReference type="GO" id="GO:0005634">
    <property type="term" value="C:nucleus"/>
    <property type="evidence" value="ECO:0007669"/>
    <property type="project" value="UniProtKB-SubCell"/>
</dbReference>
<dbReference type="EMBL" id="CP144057">
    <property type="protein sequence ID" value="WWD19425.1"/>
    <property type="molecule type" value="Genomic_DNA"/>
</dbReference>
<dbReference type="AlphaFoldDB" id="A0AAJ8LLF8"/>
<proteinExistence type="predicted"/>